<evidence type="ECO:0000256" key="1">
    <source>
        <dbReference type="SAM" id="MobiDB-lite"/>
    </source>
</evidence>
<proteinExistence type="predicted"/>
<feature type="region of interest" description="Disordered" evidence="1">
    <location>
        <begin position="433"/>
        <end position="452"/>
    </location>
</feature>
<protein>
    <recommendedName>
        <fullName evidence="2">AAA+ ATPase domain-containing protein</fullName>
    </recommendedName>
</protein>
<dbReference type="InterPro" id="IPR027417">
    <property type="entry name" value="P-loop_NTPase"/>
</dbReference>
<feature type="domain" description="AAA+ ATPase" evidence="2">
    <location>
        <begin position="653"/>
        <end position="780"/>
    </location>
</feature>
<dbReference type="Proteomes" id="UP001166286">
    <property type="component" value="Unassembled WGS sequence"/>
</dbReference>
<dbReference type="EMBL" id="JAFEKC020000009">
    <property type="protein sequence ID" value="KAK0512987.1"/>
    <property type="molecule type" value="Genomic_DNA"/>
</dbReference>
<dbReference type="InterPro" id="IPR003593">
    <property type="entry name" value="AAA+_ATPase"/>
</dbReference>
<accession>A0AA39R164</accession>
<dbReference type="PANTHER" id="PTHR46411">
    <property type="entry name" value="FAMILY ATPASE, PUTATIVE-RELATED"/>
    <property type="match status" value="1"/>
</dbReference>
<feature type="region of interest" description="Disordered" evidence="1">
    <location>
        <begin position="132"/>
        <end position="188"/>
    </location>
</feature>
<dbReference type="SMART" id="SM00382">
    <property type="entry name" value="AAA"/>
    <property type="match status" value="1"/>
</dbReference>
<dbReference type="InterPro" id="IPR003959">
    <property type="entry name" value="ATPase_AAA_core"/>
</dbReference>
<reference evidence="3" key="1">
    <citation type="submission" date="2023-03" db="EMBL/GenBank/DDBJ databases">
        <title>Complete genome of Cladonia borealis.</title>
        <authorList>
            <person name="Park H."/>
        </authorList>
    </citation>
    <scope>NUCLEOTIDE SEQUENCE</scope>
    <source>
        <strain evidence="3">ANT050790</strain>
    </source>
</reference>
<keyword evidence="4" id="KW-1185">Reference proteome</keyword>
<feature type="compositionally biased region" description="Basic and acidic residues" evidence="1">
    <location>
        <begin position="1"/>
        <end position="29"/>
    </location>
</feature>
<dbReference type="InterPro" id="IPR054289">
    <property type="entry name" value="DUF7025"/>
</dbReference>
<dbReference type="InterPro" id="IPR056599">
    <property type="entry name" value="AAA_lid_fung"/>
</dbReference>
<feature type="compositionally biased region" description="Polar residues" evidence="1">
    <location>
        <begin position="137"/>
        <end position="146"/>
    </location>
</feature>
<feature type="region of interest" description="Disordered" evidence="1">
    <location>
        <begin position="1"/>
        <end position="52"/>
    </location>
</feature>
<dbReference type="Pfam" id="PF23232">
    <property type="entry name" value="AAA_lid_13"/>
    <property type="match status" value="1"/>
</dbReference>
<name>A0AA39R164_9LECA</name>
<dbReference type="SUPFAM" id="SSF52540">
    <property type="entry name" value="P-loop containing nucleoside triphosphate hydrolases"/>
    <property type="match status" value="1"/>
</dbReference>
<comment type="caution">
    <text evidence="3">The sequence shown here is derived from an EMBL/GenBank/DDBJ whole genome shotgun (WGS) entry which is preliminary data.</text>
</comment>
<evidence type="ECO:0000259" key="2">
    <source>
        <dbReference type="SMART" id="SM00382"/>
    </source>
</evidence>
<dbReference type="PANTHER" id="PTHR46411:SF2">
    <property type="entry name" value="AAA+ ATPASE DOMAIN-CONTAINING PROTEIN"/>
    <property type="match status" value="1"/>
</dbReference>
<dbReference type="Pfam" id="PF00004">
    <property type="entry name" value="AAA"/>
    <property type="match status" value="1"/>
</dbReference>
<dbReference type="GO" id="GO:0005524">
    <property type="term" value="F:ATP binding"/>
    <property type="evidence" value="ECO:0007669"/>
    <property type="project" value="InterPro"/>
</dbReference>
<evidence type="ECO:0000313" key="4">
    <source>
        <dbReference type="Proteomes" id="UP001166286"/>
    </source>
</evidence>
<feature type="compositionally biased region" description="Polar residues" evidence="1">
    <location>
        <begin position="433"/>
        <end position="444"/>
    </location>
</feature>
<dbReference type="AlphaFoldDB" id="A0AA39R164"/>
<dbReference type="CDD" id="cd19481">
    <property type="entry name" value="RecA-like_protease"/>
    <property type="match status" value="1"/>
</dbReference>
<organism evidence="3 4">
    <name type="scientific">Cladonia borealis</name>
    <dbReference type="NCBI Taxonomy" id="184061"/>
    <lineage>
        <taxon>Eukaryota</taxon>
        <taxon>Fungi</taxon>
        <taxon>Dikarya</taxon>
        <taxon>Ascomycota</taxon>
        <taxon>Pezizomycotina</taxon>
        <taxon>Lecanoromycetes</taxon>
        <taxon>OSLEUM clade</taxon>
        <taxon>Lecanoromycetidae</taxon>
        <taxon>Lecanorales</taxon>
        <taxon>Lecanorineae</taxon>
        <taxon>Cladoniaceae</taxon>
        <taxon>Cladonia</taxon>
    </lineage>
</organism>
<evidence type="ECO:0000313" key="3">
    <source>
        <dbReference type="EMBL" id="KAK0512987.1"/>
    </source>
</evidence>
<sequence>MSRRMDSPIRRRETEVDYYRERPGSEDQTSKQQTLKVQTGEHRTLDPQPVAKSFHTTISKDWTDQEALERQRLVALKDKSELKTSLDSVQEPVSIRSRIDGYDGERYEYLEYSPGYSPEDRHVEERIPIRARYRVPSSGTQLSRTSRGLPDNESGPILPSRARVSRSNSSGDSDEDAPRSMSTGELHETELIRKLRGELDSLETENLRLKGHLQLRGVRWQAIYRVRRRDLDEPSHAMTYNYLDEPHWVKGDRGATSLQGNLPVRSVESYQERNPEVVFVVFRSFTVHAFKGDEEDQEMALWSESIYLTSSDLIKAVKNANRHISKSLEGHSRTDMMDTETELPAPYLPFFHYRRTLENCNTNISQGPRRDWQLLWQYVFENYGDEYMQVDRCLKSGTISRAYIKYLIKFDDILLSKASGQLRGYRAVSNGCQKSNGSGKSQQAGKKPSEDEHNLQTYKVYTEAWEFDGNFQKNCQDVFFTIPSGHDEIVSIRDLEVVPIQYAEPQSVVRLRDRGLQFWKSRSRRYISYRSQRHTETSRNTDLRYMIDPITYKKLHKIKTKPLRDDLGPKLVAAEEPPSDSFLLLLPATINGFNMRNKKWEELDADRICDVCWNTEAFDNLVIDDTTRKLIKALVMRQLEADKGTDLIAGKGQGLIILLHGGPGTGKTFTAESVAEIAKKPLYRVSCGDLGIEPTKVEEYLESVLYLGKIWDCVVLLDEADVYLEQRSMESLSRNALVSVFLRVIEYYEGILILTSNRVGTFDEAFKSRLQLALHYEKLKLKDRRKIWENFIKRLETLEETRIDFDDLHKHVNDLAKHELNGRQIRNAITTARQLALYEEKDLDFNDLQQVIKVALKFDKYTTEMQDGRTDDEIMRSDGVRA</sequence>
<dbReference type="Gene3D" id="3.40.50.300">
    <property type="entry name" value="P-loop containing nucleotide triphosphate hydrolases"/>
    <property type="match status" value="1"/>
</dbReference>
<dbReference type="Pfam" id="PF22942">
    <property type="entry name" value="DUF7025"/>
    <property type="match status" value="1"/>
</dbReference>
<gene>
    <name evidence="3" type="ORF">JMJ35_005004</name>
</gene>
<dbReference type="GO" id="GO:0016887">
    <property type="term" value="F:ATP hydrolysis activity"/>
    <property type="evidence" value="ECO:0007669"/>
    <property type="project" value="InterPro"/>
</dbReference>